<dbReference type="AlphaFoldDB" id="A0A917N359"/>
<organism evidence="2 3">
    <name type="scientific">Mucilaginibacter galii</name>
    <dbReference type="NCBI Taxonomy" id="2005073"/>
    <lineage>
        <taxon>Bacteria</taxon>
        <taxon>Pseudomonadati</taxon>
        <taxon>Bacteroidota</taxon>
        <taxon>Sphingobacteriia</taxon>
        <taxon>Sphingobacteriales</taxon>
        <taxon>Sphingobacteriaceae</taxon>
        <taxon>Mucilaginibacter</taxon>
    </lineage>
</organism>
<accession>A0A917N359</accession>
<reference evidence="2" key="2">
    <citation type="submission" date="2020-09" db="EMBL/GenBank/DDBJ databases">
        <authorList>
            <person name="Sun Q."/>
            <person name="Sedlacek I."/>
        </authorList>
    </citation>
    <scope>NUCLEOTIDE SEQUENCE</scope>
    <source>
        <strain evidence="2">CCM 8711</strain>
    </source>
</reference>
<evidence type="ECO:0008006" key="4">
    <source>
        <dbReference type="Google" id="ProtNLM"/>
    </source>
</evidence>
<comment type="caution">
    <text evidence="2">The sequence shown here is derived from an EMBL/GenBank/DDBJ whole genome shotgun (WGS) entry which is preliminary data.</text>
</comment>
<dbReference type="RefSeq" id="WP_188419014.1">
    <property type="nucleotide sequence ID" value="NZ_BMDO01000020.1"/>
</dbReference>
<keyword evidence="1" id="KW-0732">Signal</keyword>
<feature type="signal peptide" evidence="1">
    <location>
        <begin position="1"/>
        <end position="21"/>
    </location>
</feature>
<dbReference type="EMBL" id="BMDO01000020">
    <property type="protein sequence ID" value="GGI52820.1"/>
    <property type="molecule type" value="Genomic_DNA"/>
</dbReference>
<feature type="chain" id="PRO_5038001617" description="Tetratricopeptide repeat protein" evidence="1">
    <location>
        <begin position="22"/>
        <end position="181"/>
    </location>
</feature>
<evidence type="ECO:0000313" key="2">
    <source>
        <dbReference type="EMBL" id="GGI52820.1"/>
    </source>
</evidence>
<name>A0A917N359_9SPHI</name>
<sequence>MRVRFAGLLCMVFGFMLLSFAEANVPAPKIVRKQLLLALENRKLTDSLDKVFAVAPNKSPLNVCYFGVIQALKAKHAWNPYYKVKYLNDAEKILQTAVNHEPDNIEIRFMRFSIEHNVPGFLGYTKHLVADREEMLKQLERKYYATADQDVVITVIKFLLESKRCTPHENDFLHKQLAAIK</sequence>
<keyword evidence="3" id="KW-1185">Reference proteome</keyword>
<evidence type="ECO:0000313" key="3">
    <source>
        <dbReference type="Proteomes" id="UP000662074"/>
    </source>
</evidence>
<dbReference type="Proteomes" id="UP000662074">
    <property type="component" value="Unassembled WGS sequence"/>
</dbReference>
<reference evidence="2" key="1">
    <citation type="journal article" date="2014" name="Int. J. Syst. Evol. Microbiol.">
        <title>Complete genome sequence of Corynebacterium casei LMG S-19264T (=DSM 44701T), isolated from a smear-ripened cheese.</title>
        <authorList>
            <consortium name="US DOE Joint Genome Institute (JGI-PGF)"/>
            <person name="Walter F."/>
            <person name="Albersmeier A."/>
            <person name="Kalinowski J."/>
            <person name="Ruckert C."/>
        </authorList>
    </citation>
    <scope>NUCLEOTIDE SEQUENCE</scope>
    <source>
        <strain evidence="2">CCM 8711</strain>
    </source>
</reference>
<protein>
    <recommendedName>
        <fullName evidence="4">Tetratricopeptide repeat protein</fullName>
    </recommendedName>
</protein>
<proteinExistence type="predicted"/>
<evidence type="ECO:0000256" key="1">
    <source>
        <dbReference type="SAM" id="SignalP"/>
    </source>
</evidence>
<gene>
    <name evidence="2" type="ORF">GCM10011425_40320</name>
</gene>